<evidence type="ECO:0000313" key="2">
    <source>
        <dbReference type="EMBL" id="PWS36237.1"/>
    </source>
</evidence>
<comment type="caution">
    <text evidence="2">The sequence shown here is derived from an EMBL/GenBank/DDBJ whole genome shotgun (WGS) entry which is preliminary data.</text>
</comment>
<dbReference type="AlphaFoldDB" id="A0A317FE01"/>
<proteinExistence type="predicted"/>
<dbReference type="OrthoDB" id="6586924at2"/>
<protein>
    <recommendedName>
        <fullName evidence="1">DUF6950 domain-containing protein</fullName>
    </recommendedName>
</protein>
<name>A0A317FE01_9PROT</name>
<accession>A0A317FE01</accession>
<feature type="domain" description="DUF6950" evidence="1">
    <location>
        <begin position="3"/>
        <end position="51"/>
    </location>
</feature>
<keyword evidence="3" id="KW-1185">Reference proteome</keyword>
<gene>
    <name evidence="2" type="ORF">DFH01_13690</name>
</gene>
<evidence type="ECO:0000259" key="1">
    <source>
        <dbReference type="Pfam" id="PF22262"/>
    </source>
</evidence>
<reference evidence="3" key="1">
    <citation type="submission" date="2018-05" db="EMBL/GenBank/DDBJ databases">
        <authorList>
            <person name="Du Z."/>
            <person name="Wang X."/>
        </authorList>
    </citation>
    <scope>NUCLEOTIDE SEQUENCE [LARGE SCALE GENOMIC DNA]</scope>
    <source>
        <strain evidence="3">CQN31</strain>
    </source>
</reference>
<feature type="domain" description="DUF6950" evidence="1">
    <location>
        <begin position="53"/>
        <end position="116"/>
    </location>
</feature>
<sequence>MARLPDWHARLAALLTAAEARPFHAHRWNCGRLALAAVRASTGRMPAWRSRPTLEATADSAGFPRIPPAFARAGDVVLAGDPPRLGVVVDGGRAAFVGPRGLVRVPLTTCTTAWRID</sequence>
<dbReference type="RefSeq" id="WP_109871032.1">
    <property type="nucleotide sequence ID" value="NZ_QGNA01000003.1"/>
</dbReference>
<dbReference type="EMBL" id="QGNA01000003">
    <property type="protein sequence ID" value="PWS36237.1"/>
    <property type="molecule type" value="Genomic_DNA"/>
</dbReference>
<dbReference type="InterPro" id="IPR053802">
    <property type="entry name" value="DUF6950"/>
</dbReference>
<evidence type="ECO:0000313" key="3">
    <source>
        <dbReference type="Proteomes" id="UP000245765"/>
    </source>
</evidence>
<organism evidence="2 3">
    <name type="scientific">Falsiroseomonas bella</name>
    <dbReference type="NCBI Taxonomy" id="2184016"/>
    <lineage>
        <taxon>Bacteria</taxon>
        <taxon>Pseudomonadati</taxon>
        <taxon>Pseudomonadota</taxon>
        <taxon>Alphaproteobacteria</taxon>
        <taxon>Acetobacterales</taxon>
        <taxon>Roseomonadaceae</taxon>
        <taxon>Falsiroseomonas</taxon>
    </lineage>
</organism>
<dbReference type="Proteomes" id="UP000245765">
    <property type="component" value="Unassembled WGS sequence"/>
</dbReference>
<dbReference type="Pfam" id="PF22262">
    <property type="entry name" value="DUF6950"/>
    <property type="match status" value="2"/>
</dbReference>